<dbReference type="EMBL" id="JAUSUI010000017">
    <property type="protein sequence ID" value="MDQ0305431.1"/>
    <property type="molecule type" value="Genomic_DNA"/>
</dbReference>
<keyword evidence="2" id="KW-0813">Transport</keyword>
<dbReference type="SUPFAM" id="SSF103473">
    <property type="entry name" value="MFS general substrate transporter"/>
    <property type="match status" value="1"/>
</dbReference>
<evidence type="ECO:0000256" key="7">
    <source>
        <dbReference type="SAM" id="Phobius"/>
    </source>
</evidence>
<evidence type="ECO:0000256" key="2">
    <source>
        <dbReference type="ARBA" id="ARBA00022448"/>
    </source>
</evidence>
<dbReference type="PANTHER" id="PTHR43266">
    <property type="entry name" value="MACROLIDE-EFFLUX PROTEIN"/>
    <property type="match status" value="1"/>
</dbReference>
<comment type="subcellular location">
    <subcellularLocation>
        <location evidence="1">Cell membrane</location>
        <topology evidence="1">Multi-pass membrane protein</topology>
    </subcellularLocation>
</comment>
<feature type="transmembrane region" description="Helical" evidence="7">
    <location>
        <begin position="370"/>
        <end position="389"/>
    </location>
</feature>
<organism evidence="9 10">
    <name type="scientific">Ancylobacter polymorphus</name>
    <dbReference type="NCBI Taxonomy" id="223390"/>
    <lineage>
        <taxon>Bacteria</taxon>
        <taxon>Pseudomonadati</taxon>
        <taxon>Pseudomonadota</taxon>
        <taxon>Alphaproteobacteria</taxon>
        <taxon>Hyphomicrobiales</taxon>
        <taxon>Xanthobacteraceae</taxon>
        <taxon>Ancylobacter</taxon>
    </lineage>
</organism>
<evidence type="ECO:0000256" key="1">
    <source>
        <dbReference type="ARBA" id="ARBA00004651"/>
    </source>
</evidence>
<proteinExistence type="predicted"/>
<keyword evidence="10" id="KW-1185">Reference proteome</keyword>
<accession>A0ABU0BHX7</accession>
<reference evidence="9 10" key="1">
    <citation type="submission" date="2023-07" db="EMBL/GenBank/DDBJ databases">
        <title>Genomic Encyclopedia of Type Strains, Phase IV (KMG-IV): sequencing the most valuable type-strain genomes for metagenomic binning, comparative biology and taxonomic classification.</title>
        <authorList>
            <person name="Goeker M."/>
        </authorList>
    </citation>
    <scope>NUCLEOTIDE SEQUENCE [LARGE SCALE GENOMIC DNA]</scope>
    <source>
        <strain evidence="9 10">DSM 2457</strain>
    </source>
</reference>
<dbReference type="InterPro" id="IPR011701">
    <property type="entry name" value="MFS"/>
</dbReference>
<feature type="transmembrane region" description="Helical" evidence="7">
    <location>
        <begin position="250"/>
        <end position="269"/>
    </location>
</feature>
<keyword evidence="5 7" id="KW-1133">Transmembrane helix</keyword>
<dbReference type="InterPro" id="IPR036259">
    <property type="entry name" value="MFS_trans_sf"/>
</dbReference>
<evidence type="ECO:0000256" key="3">
    <source>
        <dbReference type="ARBA" id="ARBA00022475"/>
    </source>
</evidence>
<keyword evidence="4 7" id="KW-0812">Transmembrane</keyword>
<evidence type="ECO:0000259" key="8">
    <source>
        <dbReference type="PROSITE" id="PS50850"/>
    </source>
</evidence>
<dbReference type="CDD" id="cd06173">
    <property type="entry name" value="MFS_MefA_like"/>
    <property type="match status" value="1"/>
</dbReference>
<comment type="caution">
    <text evidence="9">The sequence shown here is derived from an EMBL/GenBank/DDBJ whole genome shotgun (WGS) entry which is preliminary data.</text>
</comment>
<dbReference type="Pfam" id="PF07690">
    <property type="entry name" value="MFS_1"/>
    <property type="match status" value="1"/>
</dbReference>
<evidence type="ECO:0000256" key="5">
    <source>
        <dbReference type="ARBA" id="ARBA00022989"/>
    </source>
</evidence>
<feature type="transmembrane region" description="Helical" evidence="7">
    <location>
        <begin position="281"/>
        <end position="302"/>
    </location>
</feature>
<keyword evidence="3" id="KW-1003">Cell membrane</keyword>
<evidence type="ECO:0000313" key="10">
    <source>
        <dbReference type="Proteomes" id="UP001224682"/>
    </source>
</evidence>
<evidence type="ECO:0000256" key="6">
    <source>
        <dbReference type="ARBA" id="ARBA00023136"/>
    </source>
</evidence>
<dbReference type="InterPro" id="IPR020846">
    <property type="entry name" value="MFS_dom"/>
</dbReference>
<dbReference type="Gene3D" id="1.20.1250.20">
    <property type="entry name" value="MFS general substrate transporter like domains"/>
    <property type="match status" value="1"/>
</dbReference>
<feature type="transmembrane region" description="Helical" evidence="7">
    <location>
        <begin position="12"/>
        <end position="36"/>
    </location>
</feature>
<dbReference type="PROSITE" id="PS50850">
    <property type="entry name" value="MFS"/>
    <property type="match status" value="1"/>
</dbReference>
<gene>
    <name evidence="9" type="ORF">J2S75_004490</name>
</gene>
<evidence type="ECO:0000256" key="4">
    <source>
        <dbReference type="ARBA" id="ARBA00022692"/>
    </source>
</evidence>
<feature type="transmembrane region" description="Helical" evidence="7">
    <location>
        <begin position="168"/>
        <end position="187"/>
    </location>
</feature>
<feature type="transmembrane region" description="Helical" evidence="7">
    <location>
        <begin position="42"/>
        <end position="69"/>
    </location>
</feature>
<protein>
    <submittedName>
        <fullName evidence="9">MFS family permease</fullName>
    </submittedName>
</protein>
<dbReference type="Proteomes" id="UP001224682">
    <property type="component" value="Unassembled WGS sequence"/>
</dbReference>
<dbReference type="RefSeq" id="WP_307023449.1">
    <property type="nucleotide sequence ID" value="NZ_JAUSUI010000017.1"/>
</dbReference>
<feature type="transmembrane region" description="Helical" evidence="7">
    <location>
        <begin position="217"/>
        <end position="244"/>
    </location>
</feature>
<feature type="domain" description="Major facilitator superfamily (MFS) profile" evidence="8">
    <location>
        <begin position="9"/>
        <end position="393"/>
    </location>
</feature>
<sequence>MLAVLANRTYRHLFLAQVIALIGTGLATVALGLLAYDLAGANAGAVLGTALAIKMIAYVGVAPVAAAFAERLPRRTMLVSLDLVRAAVALLLPFVSEIWQVYVLIFVLQSASAGFTPTFQATIPDVLPDERDYTRALSLSRLAYDLESLVSPMLAAALLTLISFHSLFAGTVVGFLASAALVVSVVLPSPHAGEKRGIYDRTMRGIRIYLATPRLRGLLALNLAVAAASAMVIVNTVVLVQAVLGLDQSAAALALAAFGGGSMVAALVLPRLLETVPDRTAMLAGAGILVAGLLVGSALRSYAFVLPLWFLLGLGYSLVQTPSGRLLRRSSRPEDRPSLFAAQFALSHACWLITYPLAGWLGASIGLPGTSAVLALLAGFAVLAALRLWPARDPDELEHVHGALAEDDPHLAGAVPVVGGHRHSHVFVIDRHHTEWPRP</sequence>
<dbReference type="PANTHER" id="PTHR43266:SF2">
    <property type="entry name" value="MAJOR FACILITATOR SUPERFAMILY (MFS) PROFILE DOMAIN-CONTAINING PROTEIN"/>
    <property type="match status" value="1"/>
</dbReference>
<evidence type="ECO:0000313" key="9">
    <source>
        <dbReference type="EMBL" id="MDQ0305431.1"/>
    </source>
</evidence>
<name>A0ABU0BHX7_9HYPH</name>
<keyword evidence="6 7" id="KW-0472">Membrane</keyword>